<name>A0A1U7HNL2_9CYAN</name>
<evidence type="ECO:0000256" key="1">
    <source>
        <dbReference type="SAM" id="Phobius"/>
    </source>
</evidence>
<dbReference type="AlphaFoldDB" id="A0A1U7HNL2"/>
<proteinExistence type="predicted"/>
<dbReference type="Proteomes" id="UP000186868">
    <property type="component" value="Unassembled WGS sequence"/>
</dbReference>
<evidence type="ECO:0000313" key="3">
    <source>
        <dbReference type="Proteomes" id="UP000186868"/>
    </source>
</evidence>
<gene>
    <name evidence="2" type="ORF">NIES593_05100</name>
</gene>
<dbReference type="RefSeq" id="WP_073598557.1">
    <property type="nucleotide sequence ID" value="NZ_MRCB01000004.1"/>
</dbReference>
<feature type="transmembrane region" description="Helical" evidence="1">
    <location>
        <begin position="20"/>
        <end position="38"/>
    </location>
</feature>
<organism evidence="2 3">
    <name type="scientific">Hydrococcus rivularis NIES-593</name>
    <dbReference type="NCBI Taxonomy" id="1921803"/>
    <lineage>
        <taxon>Bacteria</taxon>
        <taxon>Bacillati</taxon>
        <taxon>Cyanobacteriota</taxon>
        <taxon>Cyanophyceae</taxon>
        <taxon>Pleurocapsales</taxon>
        <taxon>Hydrococcaceae</taxon>
        <taxon>Hydrococcus</taxon>
    </lineage>
</organism>
<evidence type="ECO:0000313" key="2">
    <source>
        <dbReference type="EMBL" id="OKH25144.1"/>
    </source>
</evidence>
<reference evidence="2 3" key="1">
    <citation type="submission" date="2016-11" db="EMBL/GenBank/DDBJ databases">
        <title>Draft Genome Sequences of Nine Cyanobacterial Strains from Diverse Habitats.</title>
        <authorList>
            <person name="Zhu T."/>
            <person name="Hou S."/>
            <person name="Lu X."/>
            <person name="Hess W.R."/>
        </authorList>
    </citation>
    <scope>NUCLEOTIDE SEQUENCE [LARGE SCALE GENOMIC DNA]</scope>
    <source>
        <strain evidence="2 3">NIES-593</strain>
    </source>
</reference>
<dbReference type="OrthoDB" id="508258at2"/>
<keyword evidence="1" id="KW-0812">Transmembrane</keyword>
<protein>
    <submittedName>
        <fullName evidence="2">Uncharacterized protein</fullName>
    </submittedName>
</protein>
<keyword evidence="3" id="KW-1185">Reference proteome</keyword>
<accession>A0A1U7HNL2</accession>
<dbReference type="EMBL" id="MRCB01000004">
    <property type="protein sequence ID" value="OKH25144.1"/>
    <property type="molecule type" value="Genomic_DNA"/>
</dbReference>
<comment type="caution">
    <text evidence="2">The sequence shown here is derived from an EMBL/GenBank/DDBJ whole genome shotgun (WGS) entry which is preliminary data.</text>
</comment>
<sequence>MKIVKQTSTKLIIQHRPVLLWMLGGIFVLAGLLGSVLFCKSTTLTCQRQLIEPTQGTCNSIETGLLDSTEKKIPLNTLQGARVEQSRSDDDYTYRVILLTINGEIPLTSYSMAIAFL</sequence>
<keyword evidence="1" id="KW-1133">Transmembrane helix</keyword>
<keyword evidence="1" id="KW-0472">Membrane</keyword>